<sequence length="260" mass="29541">MKFFTTLFFICVFSISVKAQEAIHEVGVFLGTGAIQTDFGQRNDFFSSYGNNVISFSATHYIQFYSQELKVSDRYHWKKHFMLKSEINIFTRANFEHFGKYTEGSSVSAQKLSAMKGHASVMSIGVSAEYYLRSLYNDVLWNPFVTLGFKYSWYNNGLESDLGDWRTDITVLPGKYQTPNALNVGRGSTPTIALGAGTRLRLTSRLDLAGIFNWHIYFSDTVDGLQADVPENRNDEWMTNIQVGLIYDLRSSAKSKAYCF</sequence>
<dbReference type="Proteomes" id="UP000633278">
    <property type="component" value="Unassembled WGS sequence"/>
</dbReference>
<reference evidence="2" key="2">
    <citation type="submission" date="2020-09" db="EMBL/GenBank/DDBJ databases">
        <authorList>
            <person name="Sun Q."/>
            <person name="Zhou Y."/>
        </authorList>
    </citation>
    <scope>NUCLEOTIDE SEQUENCE</scope>
    <source>
        <strain evidence="2">CGMCC 1.15763</strain>
    </source>
</reference>
<comment type="caution">
    <text evidence="2">The sequence shown here is derived from an EMBL/GenBank/DDBJ whole genome shotgun (WGS) entry which is preliminary data.</text>
</comment>
<dbReference type="NCBIfam" id="NF047659">
    <property type="entry name" value="THC0290_0291_fam"/>
    <property type="match status" value="1"/>
</dbReference>
<evidence type="ECO:0000313" key="3">
    <source>
        <dbReference type="Proteomes" id="UP000633278"/>
    </source>
</evidence>
<name>A0A917MC40_9FLAO</name>
<feature type="signal peptide" evidence="1">
    <location>
        <begin position="1"/>
        <end position="19"/>
    </location>
</feature>
<reference evidence="2" key="1">
    <citation type="journal article" date="2014" name="Int. J. Syst. Evol. Microbiol.">
        <title>Complete genome sequence of Corynebacterium casei LMG S-19264T (=DSM 44701T), isolated from a smear-ripened cheese.</title>
        <authorList>
            <consortium name="US DOE Joint Genome Institute (JGI-PGF)"/>
            <person name="Walter F."/>
            <person name="Albersmeier A."/>
            <person name="Kalinowski J."/>
            <person name="Ruckert C."/>
        </authorList>
    </citation>
    <scope>NUCLEOTIDE SEQUENCE</scope>
    <source>
        <strain evidence="2">CGMCC 1.15763</strain>
    </source>
</reference>
<feature type="chain" id="PRO_5037299327" description="Outer membrane protein beta-barrel domain-containing protein" evidence="1">
    <location>
        <begin position="20"/>
        <end position="260"/>
    </location>
</feature>
<gene>
    <name evidence="2" type="ORF">GCM10011416_05150</name>
</gene>
<accession>A0A917MC40</accession>
<dbReference type="EMBL" id="BMJW01000001">
    <property type="protein sequence ID" value="GGG91476.1"/>
    <property type="molecule type" value="Genomic_DNA"/>
</dbReference>
<evidence type="ECO:0000256" key="1">
    <source>
        <dbReference type="SAM" id="SignalP"/>
    </source>
</evidence>
<keyword evidence="1" id="KW-0732">Signal</keyword>
<dbReference type="RefSeq" id="WP_188597706.1">
    <property type="nucleotide sequence ID" value="NZ_BMJW01000001.1"/>
</dbReference>
<keyword evidence="3" id="KW-1185">Reference proteome</keyword>
<dbReference type="AlphaFoldDB" id="A0A917MC40"/>
<proteinExistence type="predicted"/>
<protein>
    <recommendedName>
        <fullName evidence="4">Outer membrane protein beta-barrel domain-containing protein</fullName>
    </recommendedName>
</protein>
<evidence type="ECO:0000313" key="2">
    <source>
        <dbReference type="EMBL" id="GGG91476.1"/>
    </source>
</evidence>
<organism evidence="2 3">
    <name type="scientific">Polaribacter pacificus</name>
    <dbReference type="NCBI Taxonomy" id="1775173"/>
    <lineage>
        <taxon>Bacteria</taxon>
        <taxon>Pseudomonadati</taxon>
        <taxon>Bacteroidota</taxon>
        <taxon>Flavobacteriia</taxon>
        <taxon>Flavobacteriales</taxon>
        <taxon>Flavobacteriaceae</taxon>
    </lineage>
</organism>
<evidence type="ECO:0008006" key="4">
    <source>
        <dbReference type="Google" id="ProtNLM"/>
    </source>
</evidence>